<reference evidence="3 4" key="1">
    <citation type="journal article" date="2020" name="J. Phycol.">
        <title>Comparative genome analysis reveals Cyanidiococcus gen. nov., a new extremophilic red algal genus sister to Cyanidioschyzon (Cyanidioschyzonaceae, Rhodophyta).</title>
        <authorList>
            <person name="Liu S.-L."/>
            <person name="Chiang Y.-R."/>
            <person name="Yoon H.S."/>
            <person name="Fu H.-Y."/>
        </authorList>
    </citation>
    <scope>NUCLEOTIDE SEQUENCE [LARGE SCALE GENOMIC DNA]</scope>
    <source>
        <strain evidence="3 4">THAL066</strain>
    </source>
</reference>
<dbReference type="Proteomes" id="UP000530660">
    <property type="component" value="Unassembled WGS sequence"/>
</dbReference>
<dbReference type="AlphaFoldDB" id="A0A7J7IG70"/>
<feature type="signal peptide" evidence="2">
    <location>
        <begin position="1"/>
        <end position="19"/>
    </location>
</feature>
<feature type="chain" id="PRO_5029912951" description="RNA polymerase sigma factor 70 region 1.1 domain-containing protein" evidence="2">
    <location>
        <begin position="20"/>
        <end position="212"/>
    </location>
</feature>
<gene>
    <name evidence="3" type="ORF">F1559_001336</name>
</gene>
<sequence length="212" mass="24435">MFGFYFVLLSSRWRSGVSASSCTPVELRRTSCPRVATFGCRSRLVARAKKEPDRRQNESFPVSSSTPKAQAPDVEGHAPDLKEFLPPTMREFVDYAGADWQRELELAERNRDAKSVAKPKKRPEEDRMYDISVYSIAELAEDYRLPPEWLIEVLVDIGIELPIRLSDTLADLNASEEEIQELLDRLYGVCREGRPRLLHRRDLRGTRRRIRG</sequence>
<evidence type="ECO:0000256" key="1">
    <source>
        <dbReference type="SAM" id="MobiDB-lite"/>
    </source>
</evidence>
<accession>A0A7J7IG70</accession>
<dbReference type="EMBL" id="VWRR01000013">
    <property type="protein sequence ID" value="KAF6001679.1"/>
    <property type="molecule type" value="Genomic_DNA"/>
</dbReference>
<name>A0A7J7IG70_9RHOD</name>
<evidence type="ECO:0000313" key="3">
    <source>
        <dbReference type="EMBL" id="KAF6001679.1"/>
    </source>
</evidence>
<evidence type="ECO:0000256" key="2">
    <source>
        <dbReference type="SAM" id="SignalP"/>
    </source>
</evidence>
<evidence type="ECO:0000313" key="4">
    <source>
        <dbReference type="Proteomes" id="UP000530660"/>
    </source>
</evidence>
<feature type="region of interest" description="Disordered" evidence="1">
    <location>
        <begin position="49"/>
        <end position="80"/>
    </location>
</feature>
<keyword evidence="4" id="KW-1185">Reference proteome</keyword>
<protein>
    <recommendedName>
        <fullName evidence="5">RNA polymerase sigma factor 70 region 1.1 domain-containing protein</fullName>
    </recommendedName>
</protein>
<proteinExistence type="predicted"/>
<organism evidence="3 4">
    <name type="scientific">Cyanidiococcus yangmingshanensis</name>
    <dbReference type="NCBI Taxonomy" id="2690220"/>
    <lineage>
        <taxon>Eukaryota</taxon>
        <taxon>Rhodophyta</taxon>
        <taxon>Bangiophyceae</taxon>
        <taxon>Cyanidiales</taxon>
        <taxon>Cyanidiaceae</taxon>
        <taxon>Cyanidiococcus</taxon>
    </lineage>
</organism>
<feature type="compositionally biased region" description="Polar residues" evidence="1">
    <location>
        <begin position="58"/>
        <end position="68"/>
    </location>
</feature>
<evidence type="ECO:0008006" key="5">
    <source>
        <dbReference type="Google" id="ProtNLM"/>
    </source>
</evidence>
<comment type="caution">
    <text evidence="3">The sequence shown here is derived from an EMBL/GenBank/DDBJ whole genome shotgun (WGS) entry which is preliminary data.</text>
</comment>
<keyword evidence="2" id="KW-0732">Signal</keyword>